<gene>
    <name evidence="1" type="ORF">PV11_09639</name>
</gene>
<evidence type="ECO:0000313" key="1">
    <source>
        <dbReference type="EMBL" id="KIV77861.1"/>
    </source>
</evidence>
<dbReference type="AlphaFoldDB" id="A0A0D1WS03"/>
<dbReference type="InterPro" id="IPR043128">
    <property type="entry name" value="Rev_trsase/Diguanyl_cyclase"/>
</dbReference>
<evidence type="ECO:0008006" key="3">
    <source>
        <dbReference type="Google" id="ProtNLM"/>
    </source>
</evidence>
<accession>A0A0D1WS03</accession>
<dbReference type="Proteomes" id="UP000053599">
    <property type="component" value="Unassembled WGS sequence"/>
</dbReference>
<proteinExistence type="predicted"/>
<organism evidence="1 2">
    <name type="scientific">Exophiala sideris</name>
    <dbReference type="NCBI Taxonomy" id="1016849"/>
    <lineage>
        <taxon>Eukaryota</taxon>
        <taxon>Fungi</taxon>
        <taxon>Dikarya</taxon>
        <taxon>Ascomycota</taxon>
        <taxon>Pezizomycotina</taxon>
        <taxon>Eurotiomycetes</taxon>
        <taxon>Chaetothyriomycetidae</taxon>
        <taxon>Chaetothyriales</taxon>
        <taxon>Herpotrichiellaceae</taxon>
        <taxon>Exophiala</taxon>
    </lineage>
</organism>
<dbReference type="EMBL" id="KN846954">
    <property type="protein sequence ID" value="KIV77861.1"/>
    <property type="molecule type" value="Genomic_DNA"/>
</dbReference>
<dbReference type="HOGENOM" id="CLU_1777467_0_0_1"/>
<sequence length="146" mass="16257">MVQNYRKPNEVTTKKRYILCAVEPTFNELAIKNSKFKSQAVGRSGYWGFGTYEQTSSLLLSAGPLGHVASVPSTDGAYAIYARYMNIMSGSPFSGTVHIGSMGLLQVRQFSPNMEDFLRPSLWDVVLLYIDDIVVYGRTRGSLRTT</sequence>
<evidence type="ECO:0000313" key="2">
    <source>
        <dbReference type="Proteomes" id="UP000053599"/>
    </source>
</evidence>
<reference evidence="1 2" key="1">
    <citation type="submission" date="2015-01" db="EMBL/GenBank/DDBJ databases">
        <title>The Genome Sequence of Exophiala sideris CBS121828.</title>
        <authorList>
            <consortium name="The Broad Institute Genomics Platform"/>
            <person name="Cuomo C."/>
            <person name="de Hoog S."/>
            <person name="Gorbushina A."/>
            <person name="Stielow B."/>
            <person name="Teixiera M."/>
            <person name="Abouelleil A."/>
            <person name="Chapman S.B."/>
            <person name="Priest M."/>
            <person name="Young S.K."/>
            <person name="Wortman J."/>
            <person name="Nusbaum C."/>
            <person name="Birren B."/>
        </authorList>
    </citation>
    <scope>NUCLEOTIDE SEQUENCE [LARGE SCALE GENOMIC DNA]</scope>
    <source>
        <strain evidence="1 2">CBS 121828</strain>
    </source>
</reference>
<name>A0A0D1WS03_9EURO</name>
<protein>
    <recommendedName>
        <fullName evidence="3">Reverse transcriptase domain-containing protein</fullName>
    </recommendedName>
</protein>
<dbReference type="Gene3D" id="3.30.70.270">
    <property type="match status" value="1"/>
</dbReference>